<keyword evidence="5" id="KW-1185">Reference proteome</keyword>
<feature type="domain" description="Fibronectin type-III" evidence="3">
    <location>
        <begin position="1022"/>
        <end position="1124"/>
    </location>
</feature>
<dbReference type="GO" id="GO:0045296">
    <property type="term" value="F:cadherin binding"/>
    <property type="evidence" value="ECO:0007669"/>
    <property type="project" value="TreeGrafter"/>
</dbReference>
<dbReference type="Proteomes" id="UP000250572">
    <property type="component" value="Unassembled WGS sequence"/>
</dbReference>
<dbReference type="InterPro" id="IPR050713">
    <property type="entry name" value="RTP_Phos/Ushers"/>
</dbReference>
<evidence type="ECO:0000256" key="2">
    <source>
        <dbReference type="SAM" id="SignalP"/>
    </source>
</evidence>
<dbReference type="InterPro" id="IPR003961">
    <property type="entry name" value="FN3_dom"/>
</dbReference>
<dbReference type="CDD" id="cd00063">
    <property type="entry name" value="FN3"/>
    <property type="match status" value="7"/>
</dbReference>
<evidence type="ECO:0000259" key="3">
    <source>
        <dbReference type="PROSITE" id="PS50853"/>
    </source>
</evidence>
<dbReference type="InterPro" id="IPR013783">
    <property type="entry name" value="Ig-like_fold"/>
</dbReference>
<feature type="domain" description="Fibronectin type-III" evidence="3">
    <location>
        <begin position="673"/>
        <end position="760"/>
    </location>
</feature>
<dbReference type="PANTHER" id="PTHR46957:SF2">
    <property type="entry name" value="RECEPTOR-TYPE TYROSINE-PROTEIN PHOSPHATASE BETA"/>
    <property type="match status" value="1"/>
</dbReference>
<evidence type="ECO:0000313" key="4">
    <source>
        <dbReference type="EMBL" id="PWA14726.1"/>
    </source>
</evidence>
<comment type="caution">
    <text evidence="4">The sequence shown here is derived from an EMBL/GenBank/DDBJ whole genome shotgun (WGS) entry which is preliminary data.</text>
</comment>
<feature type="domain" description="Fibronectin type-III" evidence="3">
    <location>
        <begin position="928"/>
        <end position="1021"/>
    </location>
</feature>
<feature type="non-terminal residue" evidence="4">
    <location>
        <position position="1349"/>
    </location>
</feature>
<dbReference type="GO" id="GO:0001525">
    <property type="term" value="P:angiogenesis"/>
    <property type="evidence" value="ECO:0007669"/>
    <property type="project" value="TreeGrafter"/>
</dbReference>
<accession>A0A315USF5</accession>
<dbReference type="FunFam" id="2.60.40.10:FF:000369">
    <property type="entry name" value="Protein tyrosine phosphatase, receptor type B"/>
    <property type="match status" value="8"/>
</dbReference>
<dbReference type="STRING" id="33528.ENSGAFP00000006110"/>
<proteinExistence type="predicted"/>
<dbReference type="InterPro" id="IPR036116">
    <property type="entry name" value="FN3_sf"/>
</dbReference>
<evidence type="ECO:0000256" key="1">
    <source>
        <dbReference type="SAM" id="MobiDB-lite"/>
    </source>
</evidence>
<dbReference type="Gene3D" id="2.60.40.10">
    <property type="entry name" value="Immunoglobulins"/>
    <property type="match status" value="13"/>
</dbReference>
<protein>
    <recommendedName>
        <fullName evidence="3">Fibronectin type-III domain-containing protein</fullName>
    </recommendedName>
</protein>
<dbReference type="SUPFAM" id="SSF49265">
    <property type="entry name" value="Fibronectin type III"/>
    <property type="match status" value="12"/>
</dbReference>
<dbReference type="SMART" id="SM00060">
    <property type="entry name" value="FN3"/>
    <property type="match status" value="13"/>
</dbReference>
<feature type="chain" id="PRO_5016284643" description="Fibronectin type-III domain-containing protein" evidence="2">
    <location>
        <begin position="27"/>
        <end position="1349"/>
    </location>
</feature>
<feature type="domain" description="Fibronectin type-III" evidence="3">
    <location>
        <begin position="137"/>
        <end position="232"/>
    </location>
</feature>
<gene>
    <name evidence="4" type="ORF">CCH79_00019615</name>
</gene>
<feature type="domain" description="Fibronectin type-III" evidence="3">
    <location>
        <begin position="1203"/>
        <end position="1296"/>
    </location>
</feature>
<dbReference type="GO" id="GO:0043235">
    <property type="term" value="C:receptor complex"/>
    <property type="evidence" value="ECO:0007669"/>
    <property type="project" value="TreeGrafter"/>
</dbReference>
<feature type="domain" description="Fibronectin type-III" evidence="3">
    <location>
        <begin position="493"/>
        <end position="584"/>
    </location>
</feature>
<dbReference type="PANTHER" id="PTHR46957">
    <property type="entry name" value="CYTOKINE RECEPTOR"/>
    <property type="match status" value="1"/>
</dbReference>
<organism evidence="4 5">
    <name type="scientific">Gambusia affinis</name>
    <name type="common">Western mosquitofish</name>
    <name type="synonym">Heterandria affinis</name>
    <dbReference type="NCBI Taxonomy" id="33528"/>
    <lineage>
        <taxon>Eukaryota</taxon>
        <taxon>Metazoa</taxon>
        <taxon>Chordata</taxon>
        <taxon>Craniata</taxon>
        <taxon>Vertebrata</taxon>
        <taxon>Euteleostomi</taxon>
        <taxon>Actinopterygii</taxon>
        <taxon>Neopterygii</taxon>
        <taxon>Teleostei</taxon>
        <taxon>Neoteleostei</taxon>
        <taxon>Acanthomorphata</taxon>
        <taxon>Ovalentaria</taxon>
        <taxon>Atherinomorphae</taxon>
        <taxon>Cyprinodontiformes</taxon>
        <taxon>Poeciliidae</taxon>
        <taxon>Poeciliinae</taxon>
        <taxon>Gambusia</taxon>
    </lineage>
</organism>
<evidence type="ECO:0000313" key="5">
    <source>
        <dbReference type="Proteomes" id="UP000250572"/>
    </source>
</evidence>
<dbReference type="EMBL" id="NHOQ01002776">
    <property type="protein sequence ID" value="PWA14726.1"/>
    <property type="molecule type" value="Genomic_DNA"/>
</dbReference>
<reference evidence="4 5" key="1">
    <citation type="journal article" date="2018" name="G3 (Bethesda)">
        <title>A High-Quality Reference Genome for the Invasive Mosquitofish Gambusia affinis Using a Chicago Library.</title>
        <authorList>
            <person name="Hoffberg S.L."/>
            <person name="Troendle N.J."/>
            <person name="Glenn T.C."/>
            <person name="Mahmud O."/>
            <person name="Louha S."/>
            <person name="Chalopin D."/>
            <person name="Bennetzen J.L."/>
            <person name="Mauricio R."/>
        </authorList>
    </citation>
    <scope>NUCLEOTIDE SEQUENCE [LARGE SCALE GENOMIC DNA]</scope>
    <source>
        <strain evidence="4">NE01/NJP1002.9</strain>
        <tissue evidence="4">Muscle</tissue>
    </source>
</reference>
<feature type="signal peptide" evidence="2">
    <location>
        <begin position="1"/>
        <end position="26"/>
    </location>
</feature>
<feature type="domain" description="Fibronectin type-III" evidence="3">
    <location>
        <begin position="233"/>
        <end position="318"/>
    </location>
</feature>
<feature type="region of interest" description="Disordered" evidence="1">
    <location>
        <begin position="175"/>
        <end position="198"/>
    </location>
</feature>
<dbReference type="PROSITE" id="PS50853">
    <property type="entry name" value="FN3"/>
    <property type="match status" value="7"/>
</dbReference>
<sequence length="1349" mass="143147">MLKCKAGSFSCCLGFASLLLLQVVSSAAPTEHPAASAPCSISVSGSASGPNSVSLTLTTAGLNCSFSVASPDVGTDAAECRRVPERELQGNQTDRPRGAGGGVFTCALDHLEPGAAYLLQVRSQTDNESASATLHTRPSAVVGLAVTSRTCSSLGLSWQAGPGRTQRFRLQLRQKAQGSNQSDLLKNETLGSTTTRHTLNGLTPGRLYVVTVVTEAGGLQSSRTVEAWTAPAAISNVTSENNGTSLRLSWQRPEGDVDAMVVTFFGNDTTVQETTLPGNATEVAAYQLTPGSAYQVEVMSVSGSLTNQSKLTVRTAPSAATRLLLSPSSSGGLLLTWAPPAGRWENYRVFLFDGAQQLVDTALGRDAVNFSFPGTELTPGRRYRATLRVESGGLAGESGCYGSTAPAPVADLHIRHSAETLLSAMWNHAPSGSRDDYFLTIRHGNTTVDTRQVEPNMRECTFNVLTPGRQYVITVTTRSGNLNTSVSVEGRTAPMALRTISLSNSGVDSLQVTWKKPPGDVDSYNLTLQQSSVVVQNHSVPGDSNSLVLTGLTPGALYRLQAATISGELQSKPISLEARTAPAAVSKVTVANGGRSDALYVSWLPADGVVDSYLVQLEDRKRTVHMLPVSSSSPPECSFNSLEAGHLYSVVIVTRSSGLENTTVVQARTQPATAGNPNAVHAGRDDYLKVYWHHAAGDLDRYVVLISYNHTVLQNQSVPTGHNECAFSSLTPGRLYTVTVETWSGSYVSSISTHGRTRELEFQEGNRTGAGMVSHRRFCFSVPAAVRNLSVKNAGTSELNVTWSPALGDVDHYEIMVSTFSGPLQVAQVMEGRTVPSTAKNLRLIPQPGRTDSGAGLLFSWTSGPGDLDLYKVSLSTMDGVSIDTRPVPKHVSSLDFLDLIPGQAYRVSIQSQSGSLTNSNTASGRAAPAAVTALQADNGHTTHSLTVSWERPVGAFDGYRLQLLDEAGGVVRNLSVAADGQSEQLEGLTSGKRYRVKLVTLSGGVTSLEAAAAEGQTRPAAVQNLTVVMANTTSLSFSWRPSDGHVDAYDLSLYSVSEATANHRKQHQQTAGELVDRRKVGPAEDGCIFSGLRAGSLYRLLVVSWSQDMSSDSSVLARTVPAPVLALQVRSSGRSDRLTVSWQHGAGSCSSYQVLLYDASGSAQGAQMLGAEHSSHTFLGLTAGRLYRADVITHSGDLTNKPPSHLSVRPGPTNQSVELLWSGPASGDYDNFSLQWAPEDPLSVSQTHLSSCIVSGMFPGRRYNFTLTTISGGGAKSGPPASSQPIQRSVRTSPSPLRYIHCFPLSSSALSCSWTPPLADFDSYEVECRCHDNGELTSTLRLAGGVTA</sequence>
<dbReference type="Pfam" id="PF00041">
    <property type="entry name" value="fn3"/>
    <property type="match status" value="10"/>
</dbReference>
<name>A0A315USF5_GAMAF</name>
<keyword evidence="2" id="KW-0732">Signal</keyword>